<comment type="caution">
    <text evidence="2">The sequence shown here is derived from an EMBL/GenBank/DDBJ whole genome shotgun (WGS) entry which is preliminary data.</text>
</comment>
<evidence type="ECO:0008006" key="4">
    <source>
        <dbReference type="Google" id="ProtNLM"/>
    </source>
</evidence>
<dbReference type="RefSeq" id="WP_008942662.1">
    <property type="nucleotide sequence ID" value="NZ_AMRL01000001.1"/>
</dbReference>
<dbReference type="Pfam" id="PF07310">
    <property type="entry name" value="PAS_5"/>
    <property type="match status" value="1"/>
</dbReference>
<evidence type="ECO:0000313" key="3">
    <source>
        <dbReference type="Proteomes" id="UP000006746"/>
    </source>
</evidence>
<feature type="compositionally biased region" description="Basic and acidic residues" evidence="1">
    <location>
        <begin position="1"/>
        <end position="13"/>
    </location>
</feature>
<evidence type="ECO:0000313" key="2">
    <source>
        <dbReference type="EMBL" id="EKE78728.1"/>
    </source>
</evidence>
<accession>K2JTC9</accession>
<gene>
    <name evidence="2" type="ORF">P24_00215</name>
</gene>
<name>K2JTC9_9PROT</name>
<evidence type="ECO:0000256" key="1">
    <source>
        <dbReference type="SAM" id="MobiDB-lite"/>
    </source>
</evidence>
<feature type="region of interest" description="Disordered" evidence="1">
    <location>
        <begin position="1"/>
        <end position="24"/>
    </location>
</feature>
<dbReference type="InterPro" id="IPR009922">
    <property type="entry name" value="DUF1457"/>
</dbReference>
<keyword evidence="3" id="KW-1185">Reference proteome</keyword>
<dbReference type="STRING" id="1207063.P24_00215"/>
<dbReference type="Proteomes" id="UP000006746">
    <property type="component" value="Unassembled WGS sequence"/>
</dbReference>
<dbReference type="eggNOG" id="COG5388">
    <property type="taxonomic scope" value="Bacteria"/>
</dbReference>
<organism evidence="2 3">
    <name type="scientific">Oceanibaculum indicum P24</name>
    <dbReference type="NCBI Taxonomy" id="1207063"/>
    <lineage>
        <taxon>Bacteria</taxon>
        <taxon>Pseudomonadati</taxon>
        <taxon>Pseudomonadota</taxon>
        <taxon>Alphaproteobacteria</taxon>
        <taxon>Rhodospirillales</taxon>
        <taxon>Oceanibaculaceae</taxon>
        <taxon>Oceanibaculum</taxon>
    </lineage>
</organism>
<reference evidence="2 3" key="1">
    <citation type="journal article" date="2012" name="J. Bacteriol.">
        <title>Genome Sequence of Oceanibaculum indicum Type Strain P24.</title>
        <authorList>
            <person name="Lai Q."/>
            <person name="Shao Z."/>
        </authorList>
    </citation>
    <scope>NUCLEOTIDE SEQUENCE [LARGE SCALE GENOMIC DNA]</scope>
    <source>
        <strain evidence="2 3">P24</strain>
    </source>
</reference>
<dbReference type="EMBL" id="AMRL01000001">
    <property type="protein sequence ID" value="EKE78728.1"/>
    <property type="molecule type" value="Genomic_DNA"/>
</dbReference>
<dbReference type="AlphaFoldDB" id="K2JTC9"/>
<protein>
    <recommendedName>
        <fullName evidence="4">PAS domain-containing protein</fullName>
    </recommendedName>
</protein>
<proteinExistence type="predicted"/>
<sequence length="176" mass="20024">MVKDGRSSKDRDTATSNPSIASFSRKLTHPHHRQMFDYWRGKFVGTLPPSRSAIDPLDIPTAVLPWLVLYNVHWVSDEQGSERPRFEFRLVGTGVVQRYNRDSTGKYFEDVYDSTVFPRMMAAFSEVALNCQPAYAQLQMPIPGRDFIPYERLLLPLAGEDGRVEAIIAVMGFKPN</sequence>